<dbReference type="PANTHER" id="PTHR33495">
    <property type="entry name" value="ANTI-SIGMA FACTOR ANTAGONIST TM_1081-RELATED-RELATED"/>
    <property type="match status" value="1"/>
</dbReference>
<dbReference type="Proteomes" id="UP001595696">
    <property type="component" value="Unassembled WGS sequence"/>
</dbReference>
<gene>
    <name evidence="4" type="ORF">ACFO0B_25505</name>
</gene>
<dbReference type="PROSITE" id="PS50801">
    <property type="entry name" value="STAS"/>
    <property type="match status" value="1"/>
</dbReference>
<sequence>MSAHLAVHTRTDDEGPVVELAGELDFAGAPQVLALLSGLSLNAGEVLVLDLRAVTFCDSRGITVLIAAHHRAGAAGATLTLVAVPADIGRTLRLLGVDQLFRTADTVAAARGPRG</sequence>
<protein>
    <recommendedName>
        <fullName evidence="2">Anti-sigma factor antagonist</fullName>
    </recommendedName>
</protein>
<keyword evidence="5" id="KW-1185">Reference proteome</keyword>
<dbReference type="Pfam" id="PF01740">
    <property type="entry name" value="STAS"/>
    <property type="match status" value="1"/>
</dbReference>
<feature type="domain" description="STAS" evidence="3">
    <location>
        <begin position="17"/>
        <end position="115"/>
    </location>
</feature>
<comment type="similarity">
    <text evidence="1 2">Belongs to the anti-sigma-factor antagonist family.</text>
</comment>
<dbReference type="InterPro" id="IPR036513">
    <property type="entry name" value="STAS_dom_sf"/>
</dbReference>
<dbReference type="SUPFAM" id="SSF52091">
    <property type="entry name" value="SpoIIaa-like"/>
    <property type="match status" value="1"/>
</dbReference>
<dbReference type="PANTHER" id="PTHR33495:SF2">
    <property type="entry name" value="ANTI-SIGMA FACTOR ANTAGONIST TM_1081-RELATED"/>
    <property type="match status" value="1"/>
</dbReference>
<dbReference type="RefSeq" id="WP_378615108.1">
    <property type="nucleotide sequence ID" value="NZ_JBHSAX010000019.1"/>
</dbReference>
<evidence type="ECO:0000256" key="2">
    <source>
        <dbReference type="RuleBase" id="RU003749"/>
    </source>
</evidence>
<dbReference type="InterPro" id="IPR002645">
    <property type="entry name" value="STAS_dom"/>
</dbReference>
<dbReference type="NCBIfam" id="TIGR00377">
    <property type="entry name" value="ant_ant_sig"/>
    <property type="match status" value="1"/>
</dbReference>
<evidence type="ECO:0000256" key="1">
    <source>
        <dbReference type="ARBA" id="ARBA00009013"/>
    </source>
</evidence>
<dbReference type="Gene3D" id="3.30.750.24">
    <property type="entry name" value="STAS domain"/>
    <property type="match status" value="1"/>
</dbReference>
<comment type="caution">
    <text evidence="4">The sequence shown here is derived from an EMBL/GenBank/DDBJ whole genome shotgun (WGS) entry which is preliminary data.</text>
</comment>
<proteinExistence type="inferred from homology"/>
<evidence type="ECO:0000259" key="3">
    <source>
        <dbReference type="PROSITE" id="PS50801"/>
    </source>
</evidence>
<evidence type="ECO:0000313" key="5">
    <source>
        <dbReference type="Proteomes" id="UP001595696"/>
    </source>
</evidence>
<organism evidence="4 5">
    <name type="scientific">Nocardia jiangsuensis</name>
    <dbReference type="NCBI Taxonomy" id="1691563"/>
    <lineage>
        <taxon>Bacteria</taxon>
        <taxon>Bacillati</taxon>
        <taxon>Actinomycetota</taxon>
        <taxon>Actinomycetes</taxon>
        <taxon>Mycobacteriales</taxon>
        <taxon>Nocardiaceae</taxon>
        <taxon>Nocardia</taxon>
    </lineage>
</organism>
<reference evidence="5" key="1">
    <citation type="journal article" date="2019" name="Int. J. Syst. Evol. Microbiol.">
        <title>The Global Catalogue of Microorganisms (GCM) 10K type strain sequencing project: providing services to taxonomists for standard genome sequencing and annotation.</title>
        <authorList>
            <consortium name="The Broad Institute Genomics Platform"/>
            <consortium name="The Broad Institute Genome Sequencing Center for Infectious Disease"/>
            <person name="Wu L."/>
            <person name="Ma J."/>
        </authorList>
    </citation>
    <scope>NUCLEOTIDE SEQUENCE [LARGE SCALE GENOMIC DNA]</scope>
    <source>
        <strain evidence="5">CGMCC 4.7330</strain>
    </source>
</reference>
<evidence type="ECO:0000313" key="4">
    <source>
        <dbReference type="EMBL" id="MFC3965360.1"/>
    </source>
</evidence>
<name>A0ABV8DZM6_9NOCA</name>
<dbReference type="EMBL" id="JBHSAX010000019">
    <property type="protein sequence ID" value="MFC3965360.1"/>
    <property type="molecule type" value="Genomic_DNA"/>
</dbReference>
<accession>A0ABV8DZM6</accession>
<dbReference type="InterPro" id="IPR003658">
    <property type="entry name" value="Anti-sigma_ant"/>
</dbReference>
<dbReference type="CDD" id="cd07043">
    <property type="entry name" value="STAS_anti-anti-sigma_factors"/>
    <property type="match status" value="1"/>
</dbReference>